<feature type="transmembrane region" description="Helical" evidence="1">
    <location>
        <begin position="12"/>
        <end position="34"/>
    </location>
</feature>
<dbReference type="EMBL" id="MZGX01000011">
    <property type="protein sequence ID" value="OPX44188.1"/>
    <property type="molecule type" value="Genomic_DNA"/>
</dbReference>
<dbReference type="OrthoDB" id="2079159at2"/>
<dbReference type="STRING" id="48256.CLHUN_19870"/>
<keyword evidence="3" id="KW-1185">Reference proteome</keyword>
<name>A0A1V4SJX8_RUMHU</name>
<reference evidence="2 3" key="1">
    <citation type="submission" date="2017-03" db="EMBL/GenBank/DDBJ databases">
        <title>Genome sequence of Clostridium hungatei DSM 14427.</title>
        <authorList>
            <person name="Poehlein A."/>
            <person name="Daniel R."/>
        </authorList>
    </citation>
    <scope>NUCLEOTIDE SEQUENCE [LARGE SCALE GENOMIC DNA]</scope>
    <source>
        <strain evidence="2 3">DSM 14427</strain>
    </source>
</reference>
<evidence type="ECO:0000313" key="3">
    <source>
        <dbReference type="Proteomes" id="UP000191554"/>
    </source>
</evidence>
<organism evidence="2 3">
    <name type="scientific">Ruminiclostridium hungatei</name>
    <name type="common">Clostridium hungatei</name>
    <dbReference type="NCBI Taxonomy" id="48256"/>
    <lineage>
        <taxon>Bacteria</taxon>
        <taxon>Bacillati</taxon>
        <taxon>Bacillota</taxon>
        <taxon>Clostridia</taxon>
        <taxon>Eubacteriales</taxon>
        <taxon>Oscillospiraceae</taxon>
        <taxon>Ruminiclostridium</taxon>
    </lineage>
</organism>
<comment type="caution">
    <text evidence="2">The sequence shown here is derived from an EMBL/GenBank/DDBJ whole genome shotgun (WGS) entry which is preliminary data.</text>
</comment>
<sequence length="455" mass="52202">MELTIWDVFRSVYKWKLLVVIILIIGIGCAYFYVNRNQTYTAEILIKYNDANAEKGLNPKGDKFDIYEIITPSIIASAIRDLNLAINTEDVRRSVVITPLIPDQVNEIKKSKVKAGEEYTYYPVQYYVSYTVGSDKSGVYARNMLDAIMQSYDRYYAEKYLNQSNLPDLSDKDISGQYDYLDRAEIFEGKVNGIISYLIDKHAESKEFRSAKTGMNFVDLQGEYNNLRNFEIKSLFSLVFSGRLTNDREKLIKNYEYKIEQLSFNGSKKLEESNTALNILKEYSKNNTVRTQINMGDSSPNLKDNVIDADKFKTSETTYDKIMDQYIDSGVARYDNLIDAEECKKIVEIFKSDDVPLAQKQIMTGKAEALIKRIDMQLKRLISITDSTLADYRRYKGSKYITYLSSVNIMSNLSLKFYLMVSVVMGLGFGMLLAIAIEIIYKSRAAHVKARDEVV</sequence>
<proteinExistence type="predicted"/>
<feature type="transmembrane region" description="Helical" evidence="1">
    <location>
        <begin position="417"/>
        <end position="441"/>
    </location>
</feature>
<protein>
    <recommendedName>
        <fullName evidence="4">Chain length determinant protein</fullName>
    </recommendedName>
</protein>
<dbReference type="AlphaFoldDB" id="A0A1V4SJX8"/>
<evidence type="ECO:0000256" key="1">
    <source>
        <dbReference type="SAM" id="Phobius"/>
    </source>
</evidence>
<evidence type="ECO:0000313" key="2">
    <source>
        <dbReference type="EMBL" id="OPX44188.1"/>
    </source>
</evidence>
<accession>A0A1V4SJX8</accession>
<keyword evidence="1" id="KW-0472">Membrane</keyword>
<keyword evidence="1" id="KW-0812">Transmembrane</keyword>
<keyword evidence="1" id="KW-1133">Transmembrane helix</keyword>
<gene>
    <name evidence="2" type="ORF">CLHUN_19870</name>
</gene>
<evidence type="ECO:0008006" key="4">
    <source>
        <dbReference type="Google" id="ProtNLM"/>
    </source>
</evidence>
<dbReference type="RefSeq" id="WP_080064419.1">
    <property type="nucleotide sequence ID" value="NZ_MZGX01000011.1"/>
</dbReference>
<dbReference type="Proteomes" id="UP000191554">
    <property type="component" value="Unassembled WGS sequence"/>
</dbReference>